<evidence type="ECO:0000313" key="2">
    <source>
        <dbReference type="EMBL" id="CAL0328441.1"/>
    </source>
</evidence>
<dbReference type="EMBL" id="CAXHTB010000021">
    <property type="protein sequence ID" value="CAL0328441.1"/>
    <property type="molecule type" value="Genomic_DNA"/>
</dbReference>
<feature type="region of interest" description="Disordered" evidence="1">
    <location>
        <begin position="229"/>
        <end position="288"/>
    </location>
</feature>
<sequence>MKVRTLSPEVMVHVLVMGLQQGLFRIKLAKYTDLTMEDLRSKAQQFINLEETHNIHTHTEPRTHHPHGRPKDQDPWTTPMPSFHTPKKSKYSTYTPLNASRLIILQEILSTHLVQLPRPRPDKPGVQDQSKYCDYHSMFGHLTNDCTQLCDTIEDLIQADHLQRFIAGLEQRRRSLQHRRQESSRRRSPLSFSNGVLPTGIRRTSIVQTTGGRGAQLILTLFQEALPQEAPQGSPIRDKSAPPLQQATYAPSKRPRGVHMVELDVRADEGDFRPQPEGGKQLCKRALPQNRWSISATPFRQNRS</sequence>
<accession>A0AAV1Y565</accession>
<dbReference type="Proteomes" id="UP001497480">
    <property type="component" value="Unassembled WGS sequence"/>
</dbReference>
<keyword evidence="3" id="KW-1185">Reference proteome</keyword>
<dbReference type="AlphaFoldDB" id="A0AAV1Y565"/>
<feature type="region of interest" description="Disordered" evidence="1">
    <location>
        <begin position="176"/>
        <end position="195"/>
    </location>
</feature>
<feature type="region of interest" description="Disordered" evidence="1">
    <location>
        <begin position="58"/>
        <end position="91"/>
    </location>
</feature>
<proteinExistence type="predicted"/>
<evidence type="ECO:0000256" key="1">
    <source>
        <dbReference type="SAM" id="MobiDB-lite"/>
    </source>
</evidence>
<reference evidence="2 3" key="1">
    <citation type="submission" date="2024-03" db="EMBL/GenBank/DDBJ databases">
        <authorList>
            <person name="Martinez-Hernandez J."/>
        </authorList>
    </citation>
    <scope>NUCLEOTIDE SEQUENCE [LARGE SCALE GENOMIC DNA]</scope>
</reference>
<comment type="caution">
    <text evidence="2">The sequence shown here is derived from an EMBL/GenBank/DDBJ whole genome shotgun (WGS) entry which is preliminary data.</text>
</comment>
<organism evidence="2 3">
    <name type="scientific">Lupinus luteus</name>
    <name type="common">European yellow lupine</name>
    <dbReference type="NCBI Taxonomy" id="3873"/>
    <lineage>
        <taxon>Eukaryota</taxon>
        <taxon>Viridiplantae</taxon>
        <taxon>Streptophyta</taxon>
        <taxon>Embryophyta</taxon>
        <taxon>Tracheophyta</taxon>
        <taxon>Spermatophyta</taxon>
        <taxon>Magnoliopsida</taxon>
        <taxon>eudicotyledons</taxon>
        <taxon>Gunneridae</taxon>
        <taxon>Pentapetalae</taxon>
        <taxon>rosids</taxon>
        <taxon>fabids</taxon>
        <taxon>Fabales</taxon>
        <taxon>Fabaceae</taxon>
        <taxon>Papilionoideae</taxon>
        <taxon>50 kb inversion clade</taxon>
        <taxon>genistoids sensu lato</taxon>
        <taxon>core genistoids</taxon>
        <taxon>Genisteae</taxon>
        <taxon>Lupinus</taxon>
    </lineage>
</organism>
<feature type="compositionally biased region" description="Basic and acidic residues" evidence="1">
    <location>
        <begin position="259"/>
        <end position="274"/>
    </location>
</feature>
<protein>
    <submittedName>
        <fullName evidence="2">Uncharacterized protein</fullName>
    </submittedName>
</protein>
<gene>
    <name evidence="2" type="ORF">LLUT_LOCUS29501</name>
</gene>
<evidence type="ECO:0000313" key="3">
    <source>
        <dbReference type="Proteomes" id="UP001497480"/>
    </source>
</evidence>
<name>A0AAV1Y565_LUPLU</name>
<feature type="compositionally biased region" description="Basic and acidic residues" evidence="1">
    <location>
        <begin position="58"/>
        <end position="74"/>
    </location>
</feature>